<keyword evidence="2" id="KW-1185">Reference proteome</keyword>
<proteinExistence type="predicted"/>
<accession>A0A3M7SYL5</accession>
<comment type="caution">
    <text evidence="1">The sequence shown here is derived from an EMBL/GenBank/DDBJ whole genome shotgun (WGS) entry which is preliminary data.</text>
</comment>
<name>A0A3M7SYL5_BRAPC</name>
<protein>
    <submittedName>
        <fullName evidence="1">Uncharacterized protein</fullName>
    </submittedName>
</protein>
<sequence length="60" mass="6765">MSSGVRSDKFSLWENTPSSCSTILLHCFIKFELNFDGSTPISRHPPTPSATPKLVFYLKF</sequence>
<evidence type="ECO:0000313" key="2">
    <source>
        <dbReference type="Proteomes" id="UP000276133"/>
    </source>
</evidence>
<organism evidence="1 2">
    <name type="scientific">Brachionus plicatilis</name>
    <name type="common">Marine rotifer</name>
    <name type="synonym">Brachionus muelleri</name>
    <dbReference type="NCBI Taxonomy" id="10195"/>
    <lineage>
        <taxon>Eukaryota</taxon>
        <taxon>Metazoa</taxon>
        <taxon>Spiralia</taxon>
        <taxon>Gnathifera</taxon>
        <taxon>Rotifera</taxon>
        <taxon>Eurotatoria</taxon>
        <taxon>Monogononta</taxon>
        <taxon>Pseudotrocha</taxon>
        <taxon>Ploima</taxon>
        <taxon>Brachionidae</taxon>
        <taxon>Brachionus</taxon>
    </lineage>
</organism>
<dbReference type="EMBL" id="REGN01000570">
    <property type="protein sequence ID" value="RNA40911.1"/>
    <property type="molecule type" value="Genomic_DNA"/>
</dbReference>
<dbReference type="Proteomes" id="UP000276133">
    <property type="component" value="Unassembled WGS sequence"/>
</dbReference>
<gene>
    <name evidence="1" type="ORF">BpHYR1_010739</name>
</gene>
<evidence type="ECO:0000313" key="1">
    <source>
        <dbReference type="EMBL" id="RNA40911.1"/>
    </source>
</evidence>
<dbReference type="AlphaFoldDB" id="A0A3M7SYL5"/>
<reference evidence="1 2" key="1">
    <citation type="journal article" date="2018" name="Sci. Rep.">
        <title>Genomic signatures of local adaptation to the degree of environmental predictability in rotifers.</title>
        <authorList>
            <person name="Franch-Gras L."/>
            <person name="Hahn C."/>
            <person name="Garcia-Roger E.M."/>
            <person name="Carmona M.J."/>
            <person name="Serra M."/>
            <person name="Gomez A."/>
        </authorList>
    </citation>
    <scope>NUCLEOTIDE SEQUENCE [LARGE SCALE GENOMIC DNA]</scope>
    <source>
        <strain evidence="1">HYR1</strain>
    </source>
</reference>